<dbReference type="OrthoDB" id="9782395at2"/>
<proteinExistence type="predicted"/>
<keyword evidence="11" id="KW-1185">Reference proteome</keyword>
<comment type="function">
    <text evidence="7">Participates in the barrier function of the cell envelope.</text>
</comment>
<dbReference type="PANTHER" id="PTHR30336">
    <property type="entry name" value="INNER MEMBRANE PROTEIN, PROBABLE PERMEASE"/>
    <property type="match status" value="1"/>
</dbReference>
<keyword evidence="2" id="KW-1003">Cell membrane</keyword>
<keyword evidence="6 8" id="KW-0472">Membrane</keyword>
<evidence type="ECO:0000256" key="7">
    <source>
        <dbReference type="ARBA" id="ARBA00037355"/>
    </source>
</evidence>
<evidence type="ECO:0000256" key="2">
    <source>
        <dbReference type="ARBA" id="ARBA00022475"/>
    </source>
</evidence>
<feature type="domain" description="DUF218" evidence="9">
    <location>
        <begin position="69"/>
        <end position="177"/>
    </location>
</feature>
<dbReference type="EMBL" id="CP035807">
    <property type="protein sequence ID" value="QEN04885.1"/>
    <property type="molecule type" value="Genomic_DNA"/>
</dbReference>
<reference evidence="10 11" key="1">
    <citation type="submission" date="2019-02" db="EMBL/GenBank/DDBJ databases">
        <authorList>
            <person name="Fomenkov A."/>
            <person name="Dubinina G."/>
            <person name="Grabovich M."/>
            <person name="Vincze T."/>
            <person name="Roberts R.J."/>
        </authorList>
    </citation>
    <scope>NUCLEOTIDE SEQUENCE [LARGE SCALE GENOMIC DNA]</scope>
    <source>
        <strain evidence="10 11">P</strain>
    </source>
</reference>
<dbReference type="KEGG" id="sper:EW093_09260"/>
<dbReference type="AlphaFoldDB" id="A0A5C1QA00"/>
<organism evidence="10 11">
    <name type="scientific">Thiospirochaeta perfilievii</name>
    <dbReference type="NCBI Taxonomy" id="252967"/>
    <lineage>
        <taxon>Bacteria</taxon>
        <taxon>Pseudomonadati</taxon>
        <taxon>Spirochaetota</taxon>
        <taxon>Spirochaetia</taxon>
        <taxon>Spirochaetales</taxon>
        <taxon>Spirochaetaceae</taxon>
        <taxon>Thiospirochaeta</taxon>
    </lineage>
</organism>
<dbReference type="PANTHER" id="PTHR30336:SF0">
    <property type="entry name" value="PROTEIN SANA"/>
    <property type="match status" value="1"/>
</dbReference>
<dbReference type="GO" id="GO:0005886">
    <property type="term" value="C:plasma membrane"/>
    <property type="evidence" value="ECO:0007669"/>
    <property type="project" value="UniProtKB-SubCell"/>
</dbReference>
<keyword evidence="3" id="KW-0997">Cell inner membrane</keyword>
<reference evidence="10 11" key="2">
    <citation type="submission" date="2019-09" db="EMBL/GenBank/DDBJ databases">
        <title>Complete Genome Sequence and Methylome Analysis of free living Spirochaetas.</title>
        <authorList>
            <person name="Leshcheva N."/>
            <person name="Mikheeva N."/>
        </authorList>
    </citation>
    <scope>NUCLEOTIDE SEQUENCE [LARGE SCALE GENOMIC DNA]</scope>
    <source>
        <strain evidence="10 11">P</strain>
    </source>
</reference>
<comment type="subcellular location">
    <subcellularLocation>
        <location evidence="1">Cell inner membrane</location>
        <topology evidence="1">Single-pass membrane protein</topology>
    </subcellularLocation>
</comment>
<dbReference type="InterPro" id="IPR003848">
    <property type="entry name" value="DUF218"/>
</dbReference>
<dbReference type="CDD" id="cd06259">
    <property type="entry name" value="YdcF-like"/>
    <property type="match status" value="1"/>
</dbReference>
<dbReference type="RefSeq" id="WP_149568126.1">
    <property type="nucleotide sequence ID" value="NZ_CP035807.1"/>
</dbReference>
<dbReference type="Proteomes" id="UP000323824">
    <property type="component" value="Chromosome"/>
</dbReference>
<name>A0A5C1QA00_9SPIO</name>
<dbReference type="Pfam" id="PF02698">
    <property type="entry name" value="DUF218"/>
    <property type="match status" value="1"/>
</dbReference>
<gene>
    <name evidence="10" type="ORF">EW093_09260</name>
</gene>
<evidence type="ECO:0000256" key="6">
    <source>
        <dbReference type="ARBA" id="ARBA00023136"/>
    </source>
</evidence>
<dbReference type="InterPro" id="IPR051599">
    <property type="entry name" value="Cell_Envelope_Assoc"/>
</dbReference>
<evidence type="ECO:0000256" key="1">
    <source>
        <dbReference type="ARBA" id="ARBA00004377"/>
    </source>
</evidence>
<evidence type="ECO:0000313" key="11">
    <source>
        <dbReference type="Proteomes" id="UP000323824"/>
    </source>
</evidence>
<evidence type="ECO:0000256" key="4">
    <source>
        <dbReference type="ARBA" id="ARBA00022692"/>
    </source>
</evidence>
<keyword evidence="5 8" id="KW-1133">Transmembrane helix</keyword>
<accession>A0A5C1QA00</accession>
<sequence length="221" mass="25513">MSDNLYIMTIKKIYKIIFITVFISAIVLVGSLFWIYNSTKEFIYSDMENIPHNSVGLVPGCNKYISSGVINQYYTQRINAAYNLFINNKIDYILVSGDNAHASYDEPRQMRNSLLELGIPNEKIFSDYAGFRTLDTIVRANEVFMLDKFTFISQNFQNQRGVFIGRNKSLKVIAYDANNTGQKDSFKTEIREIFAKIKMLLDLYILDKEPKFLGEEIVIVD</sequence>
<evidence type="ECO:0000313" key="10">
    <source>
        <dbReference type="EMBL" id="QEN04885.1"/>
    </source>
</evidence>
<evidence type="ECO:0000259" key="9">
    <source>
        <dbReference type="Pfam" id="PF02698"/>
    </source>
</evidence>
<evidence type="ECO:0000256" key="3">
    <source>
        <dbReference type="ARBA" id="ARBA00022519"/>
    </source>
</evidence>
<protein>
    <recommendedName>
        <fullName evidence="9">DUF218 domain-containing protein</fullName>
    </recommendedName>
</protein>
<evidence type="ECO:0000256" key="8">
    <source>
        <dbReference type="SAM" id="Phobius"/>
    </source>
</evidence>
<evidence type="ECO:0000256" key="5">
    <source>
        <dbReference type="ARBA" id="ARBA00022989"/>
    </source>
</evidence>
<feature type="transmembrane region" description="Helical" evidence="8">
    <location>
        <begin position="12"/>
        <end position="36"/>
    </location>
</feature>
<keyword evidence="4 8" id="KW-0812">Transmembrane</keyword>